<reference evidence="6" key="1">
    <citation type="journal article" date="2021" name="Proc. Natl. Acad. Sci. U.S.A.">
        <title>A Catalog of Tens of Thousands of Viruses from Human Metagenomes Reveals Hidden Associations with Chronic Diseases.</title>
        <authorList>
            <person name="Tisza M.J."/>
            <person name="Buck C.B."/>
        </authorList>
    </citation>
    <scope>NUCLEOTIDE SEQUENCE</scope>
    <source>
        <strain evidence="6">CtNYa18</strain>
    </source>
</reference>
<dbReference type="Pfam" id="PF12705">
    <property type="entry name" value="PDDEXK_1"/>
    <property type="match status" value="1"/>
</dbReference>
<dbReference type="CDD" id="cd01127">
    <property type="entry name" value="TrwB_TraG_TraD_VirD4"/>
    <property type="match status" value="1"/>
</dbReference>
<dbReference type="InterPro" id="IPR027417">
    <property type="entry name" value="P-loop_NTPase"/>
</dbReference>
<dbReference type="InterPro" id="IPR011604">
    <property type="entry name" value="PDDEXK-like_dom_sf"/>
</dbReference>
<dbReference type="EMBL" id="BK015422">
    <property type="protein sequence ID" value="DAE05939.1"/>
    <property type="molecule type" value="Genomic_DNA"/>
</dbReference>
<protein>
    <submittedName>
        <fullName evidence="6">DNA TRANSLOCASE FTSK</fullName>
    </submittedName>
</protein>
<dbReference type="SUPFAM" id="SSF52540">
    <property type="entry name" value="P-loop containing nucleoside triphosphate hydrolases"/>
    <property type="match status" value="1"/>
</dbReference>
<dbReference type="GO" id="GO:0005524">
    <property type="term" value="F:ATP binding"/>
    <property type="evidence" value="ECO:0007669"/>
    <property type="project" value="UniProtKB-KW"/>
</dbReference>
<dbReference type="InterPro" id="IPR050206">
    <property type="entry name" value="FtsK/SpoIIIE/SftA"/>
</dbReference>
<dbReference type="SMART" id="SM00382">
    <property type="entry name" value="AAA"/>
    <property type="match status" value="1"/>
</dbReference>
<feature type="domain" description="FtsK" evidence="5">
    <location>
        <begin position="380"/>
        <end position="565"/>
    </location>
</feature>
<dbReference type="InterPro" id="IPR025662">
    <property type="entry name" value="Sigma_54_int_dom_ATP-bd_1"/>
</dbReference>
<evidence type="ECO:0000256" key="1">
    <source>
        <dbReference type="ARBA" id="ARBA00006474"/>
    </source>
</evidence>
<dbReference type="Pfam" id="PF17854">
    <property type="entry name" value="FtsK_alpha"/>
    <property type="match status" value="1"/>
</dbReference>
<dbReference type="PROSITE" id="PS00675">
    <property type="entry name" value="SIGMA54_INTERACT_1"/>
    <property type="match status" value="1"/>
</dbReference>
<dbReference type="InterPro" id="IPR003593">
    <property type="entry name" value="AAA+_ATPase"/>
</dbReference>
<proteinExistence type="inferred from homology"/>
<keyword evidence="4" id="KW-0238">DNA-binding</keyword>
<dbReference type="Gene3D" id="3.30.980.40">
    <property type="match status" value="1"/>
</dbReference>
<evidence type="ECO:0000256" key="3">
    <source>
        <dbReference type="ARBA" id="ARBA00022840"/>
    </source>
</evidence>
<evidence type="ECO:0000256" key="2">
    <source>
        <dbReference type="ARBA" id="ARBA00022741"/>
    </source>
</evidence>
<dbReference type="Pfam" id="PF01580">
    <property type="entry name" value="FtsK_SpoIIIE"/>
    <property type="match status" value="1"/>
</dbReference>
<name>A0A8S5PHI7_9CAUD</name>
<dbReference type="InterPro" id="IPR041027">
    <property type="entry name" value="FtsK_alpha"/>
</dbReference>
<evidence type="ECO:0000313" key="6">
    <source>
        <dbReference type="EMBL" id="DAE05939.1"/>
    </source>
</evidence>
<dbReference type="Gene3D" id="3.40.50.300">
    <property type="entry name" value="P-loop containing nucleotide triphosphate hydrolases"/>
    <property type="match status" value="1"/>
</dbReference>
<dbReference type="Gene3D" id="3.90.320.10">
    <property type="match status" value="1"/>
</dbReference>
<dbReference type="InterPro" id="IPR002543">
    <property type="entry name" value="FtsK_dom"/>
</dbReference>
<comment type="similarity">
    <text evidence="1">Belongs to the FtsK/SpoIIIE/SftA family.</text>
</comment>
<evidence type="ECO:0000256" key="4">
    <source>
        <dbReference type="ARBA" id="ARBA00023125"/>
    </source>
</evidence>
<accession>A0A8S5PHI7</accession>
<dbReference type="InterPro" id="IPR038726">
    <property type="entry name" value="PDDEXK_AddAB-type"/>
</dbReference>
<sequence length="607" mass="67985">MCFLNNQIQFKKRYIAKVYDEPSSPALVVGKAMHKMIEERLKGQSIEVAIQSGLQEIENIADYEIDYGKTGSREKIIDQYQKLSTIVINELPTYDDILAIEDRVECELSIRNKKIPMKGYIDVVRDLGDALEIIDWKSVTSYSDEDTENWAYLIQSWIYVQLIEFKYKKPVSRVVFKEVKKSINRDGMPQIKDYVLDRHGIEEANDAIGRVVKAVSDYVDNPDATYFPNPRDMLNGAQSMHIVAQMEGVTVRTVHTTERREKFAPVNTVVAEDIADDSGSETERIMAKLVEFGVGGRIDEIVKSSAVDTYLLKPNRGVKMSKLASMGDDLSLALGSDAVRVIAPIYGTQTVGIEVPHEQSFPKFDGKANSHQMPIGVDTMNNVVYDDIAKMPHMLIGGQTGSGKSVFIRNIIQSLTNCQVDIIDMKGLDFEDLGKNIISEVSEALMLVKKLVHLMDERYKNKRVNAKRRVLIIDEYADLVMQTGKEKHEIGVFDENGKLKTKNTTIDTRKQLETDLTRILQKGRAANINVIIATQRPSADIVAPIIKANCPVKACLRVATAKNSEIILDESGGERLLGKGDMLYLGSGMVKPVRVQCFSPIEKGENK</sequence>
<keyword evidence="2" id="KW-0547">Nucleotide-binding</keyword>
<organism evidence="6">
    <name type="scientific">Myoviridae sp. ctNYa18</name>
    <dbReference type="NCBI Taxonomy" id="2825090"/>
    <lineage>
        <taxon>Viruses</taxon>
        <taxon>Duplodnaviria</taxon>
        <taxon>Heunggongvirae</taxon>
        <taxon>Uroviricota</taxon>
        <taxon>Caudoviricetes</taxon>
    </lineage>
</organism>
<dbReference type="PANTHER" id="PTHR22683:SF41">
    <property type="entry name" value="DNA TRANSLOCASE FTSK"/>
    <property type="match status" value="1"/>
</dbReference>
<dbReference type="PANTHER" id="PTHR22683">
    <property type="entry name" value="SPORULATION PROTEIN RELATED"/>
    <property type="match status" value="1"/>
</dbReference>
<dbReference type="PROSITE" id="PS50901">
    <property type="entry name" value="FTSK"/>
    <property type="match status" value="1"/>
</dbReference>
<evidence type="ECO:0000259" key="5">
    <source>
        <dbReference type="PROSITE" id="PS50901"/>
    </source>
</evidence>
<keyword evidence="3" id="KW-0067">ATP-binding</keyword>
<dbReference type="GO" id="GO:0003677">
    <property type="term" value="F:DNA binding"/>
    <property type="evidence" value="ECO:0007669"/>
    <property type="project" value="UniProtKB-KW"/>
</dbReference>